<dbReference type="EMBL" id="CM042050">
    <property type="protein sequence ID" value="KAI3734376.1"/>
    <property type="molecule type" value="Genomic_DNA"/>
</dbReference>
<proteinExistence type="predicted"/>
<accession>A0ACB9CJC0</accession>
<reference evidence="2" key="1">
    <citation type="journal article" date="2022" name="Mol. Ecol. Resour.">
        <title>The genomes of chicory, endive, great burdock and yacon provide insights into Asteraceae palaeo-polyploidization history and plant inulin production.</title>
        <authorList>
            <person name="Fan W."/>
            <person name="Wang S."/>
            <person name="Wang H."/>
            <person name="Wang A."/>
            <person name="Jiang F."/>
            <person name="Liu H."/>
            <person name="Zhao H."/>
            <person name="Xu D."/>
            <person name="Zhang Y."/>
        </authorList>
    </citation>
    <scope>NUCLEOTIDE SEQUENCE [LARGE SCALE GENOMIC DNA]</scope>
    <source>
        <strain evidence="2">cv. Niubang</strain>
    </source>
</reference>
<evidence type="ECO:0000313" key="2">
    <source>
        <dbReference type="Proteomes" id="UP001055879"/>
    </source>
</evidence>
<gene>
    <name evidence="1" type="ORF">L6452_13844</name>
</gene>
<keyword evidence="2" id="KW-1185">Reference proteome</keyword>
<sequence length="312" mass="35031">MSSEDAKRVKNEVDDDDDDDKSLSSILLNKNKKPNPNTPSTTKSLSLKDAKSKKLGSKLKKEEQDSDEEFTPYKNTLNNDKPKKEGVDTVDFCMILILMQKKTPISKVKKEEAGNANTKKTPNSEVKKEKIGNSDKKKGGKIIEQNGKMKEEKRKGGKGEPSAVKGKKERKVYELPGQKRDPPEERDPLRIFYESLYEQIPTSEMAAIWMMESGLLPRDVAKKLFEAKRKKAQEQKLGSPMKTVVTVKRKSDSSVSIKKKTVSTEKKKTPPSKAPSVQSKKRKIADDIDGSSEDESDDDFVIGRKIKKQKAA</sequence>
<name>A0ACB9CJC0_ARCLA</name>
<dbReference type="Proteomes" id="UP001055879">
    <property type="component" value="Linkage Group LG04"/>
</dbReference>
<organism evidence="1 2">
    <name type="scientific">Arctium lappa</name>
    <name type="common">Greater burdock</name>
    <name type="synonym">Lappa major</name>
    <dbReference type="NCBI Taxonomy" id="4217"/>
    <lineage>
        <taxon>Eukaryota</taxon>
        <taxon>Viridiplantae</taxon>
        <taxon>Streptophyta</taxon>
        <taxon>Embryophyta</taxon>
        <taxon>Tracheophyta</taxon>
        <taxon>Spermatophyta</taxon>
        <taxon>Magnoliopsida</taxon>
        <taxon>eudicotyledons</taxon>
        <taxon>Gunneridae</taxon>
        <taxon>Pentapetalae</taxon>
        <taxon>asterids</taxon>
        <taxon>campanulids</taxon>
        <taxon>Asterales</taxon>
        <taxon>Asteraceae</taxon>
        <taxon>Carduoideae</taxon>
        <taxon>Cardueae</taxon>
        <taxon>Arctiinae</taxon>
        <taxon>Arctium</taxon>
    </lineage>
</organism>
<reference evidence="1 2" key="2">
    <citation type="journal article" date="2022" name="Mol. Ecol. Resour.">
        <title>The genomes of chicory, endive, great burdock and yacon provide insights into Asteraceae paleo-polyploidization history and plant inulin production.</title>
        <authorList>
            <person name="Fan W."/>
            <person name="Wang S."/>
            <person name="Wang H."/>
            <person name="Wang A."/>
            <person name="Jiang F."/>
            <person name="Liu H."/>
            <person name="Zhao H."/>
            <person name="Xu D."/>
            <person name="Zhang Y."/>
        </authorList>
    </citation>
    <scope>NUCLEOTIDE SEQUENCE [LARGE SCALE GENOMIC DNA]</scope>
    <source>
        <strain evidence="2">cv. Niubang</strain>
    </source>
</reference>
<protein>
    <submittedName>
        <fullName evidence="1">Uncharacterized protein</fullName>
    </submittedName>
</protein>
<comment type="caution">
    <text evidence="1">The sequence shown here is derived from an EMBL/GenBank/DDBJ whole genome shotgun (WGS) entry which is preliminary data.</text>
</comment>
<evidence type="ECO:0000313" key="1">
    <source>
        <dbReference type="EMBL" id="KAI3734376.1"/>
    </source>
</evidence>